<dbReference type="GO" id="GO:0016787">
    <property type="term" value="F:hydrolase activity"/>
    <property type="evidence" value="ECO:0007669"/>
    <property type="project" value="UniProtKB-KW"/>
</dbReference>
<evidence type="ECO:0000259" key="9">
    <source>
        <dbReference type="PROSITE" id="PS50893"/>
    </source>
</evidence>
<keyword evidence="5" id="KW-0547">Nucleotide-binding</keyword>
<dbReference type="PROSITE" id="PS00211">
    <property type="entry name" value="ABC_TRANSPORTER_1"/>
    <property type="match status" value="1"/>
</dbReference>
<dbReference type="InterPro" id="IPR003593">
    <property type="entry name" value="AAA+_ATPase"/>
</dbReference>
<evidence type="ECO:0000256" key="8">
    <source>
        <dbReference type="ARBA" id="ARBA00023136"/>
    </source>
</evidence>
<evidence type="ECO:0000256" key="4">
    <source>
        <dbReference type="ARBA" id="ARBA00022475"/>
    </source>
</evidence>
<evidence type="ECO:0000313" key="11">
    <source>
        <dbReference type="Proteomes" id="UP001057134"/>
    </source>
</evidence>
<evidence type="ECO:0000313" key="10">
    <source>
        <dbReference type="EMBL" id="UQZ81705.1"/>
    </source>
</evidence>
<protein>
    <submittedName>
        <fullName evidence="10">Energy-coupling factor transporter ATP-binding protein EcfA3</fullName>
        <ecNumber evidence="10">3.6.3.-</ecNumber>
    </submittedName>
</protein>
<dbReference type="EC" id="3.6.3.-" evidence="10"/>
<dbReference type="Pfam" id="PF00005">
    <property type="entry name" value="ABC_tran"/>
    <property type="match status" value="1"/>
</dbReference>
<dbReference type="PANTHER" id="PTHR43553">
    <property type="entry name" value="HEAVY METAL TRANSPORTER"/>
    <property type="match status" value="1"/>
</dbReference>
<dbReference type="Proteomes" id="UP001057134">
    <property type="component" value="Chromosome"/>
</dbReference>
<keyword evidence="8" id="KW-0472">Membrane</keyword>
<comment type="similarity">
    <text evidence="2">Belongs to the ABC transporter superfamily.</text>
</comment>
<dbReference type="InterPro" id="IPR027417">
    <property type="entry name" value="P-loop_NTPase"/>
</dbReference>
<keyword evidence="11" id="KW-1185">Reference proteome</keyword>
<name>A0ABY4RHS7_9BACL</name>
<dbReference type="InterPro" id="IPR003439">
    <property type="entry name" value="ABC_transporter-like_ATP-bd"/>
</dbReference>
<keyword evidence="4" id="KW-1003">Cell membrane</keyword>
<evidence type="ECO:0000256" key="2">
    <source>
        <dbReference type="ARBA" id="ARBA00005417"/>
    </source>
</evidence>
<dbReference type="Gene3D" id="3.40.50.300">
    <property type="entry name" value="P-loop containing nucleotide triphosphate hydrolases"/>
    <property type="match status" value="1"/>
</dbReference>
<organism evidence="10 11">
    <name type="scientific">Paenibacillus konkukensis</name>
    <dbReference type="NCBI Taxonomy" id="2020716"/>
    <lineage>
        <taxon>Bacteria</taxon>
        <taxon>Bacillati</taxon>
        <taxon>Bacillota</taxon>
        <taxon>Bacilli</taxon>
        <taxon>Bacillales</taxon>
        <taxon>Paenibacillaceae</taxon>
        <taxon>Paenibacillus</taxon>
    </lineage>
</organism>
<accession>A0ABY4RHS7</accession>
<dbReference type="PROSITE" id="PS50893">
    <property type="entry name" value="ABC_TRANSPORTER_2"/>
    <property type="match status" value="1"/>
</dbReference>
<dbReference type="InterPro" id="IPR015856">
    <property type="entry name" value="ABC_transpr_CbiO/EcfA_su"/>
</dbReference>
<evidence type="ECO:0000256" key="3">
    <source>
        <dbReference type="ARBA" id="ARBA00022448"/>
    </source>
</evidence>
<reference evidence="10" key="2">
    <citation type="journal article" date="2021" name="J Anim Sci Technol">
        <title>Complete genome sequence of Paenibacillus konkukensis sp. nov. SK3146 as a potential probiotic strain.</title>
        <authorList>
            <person name="Jung H.I."/>
            <person name="Park S."/>
            <person name="Niu K.M."/>
            <person name="Lee S.W."/>
            <person name="Kothari D."/>
            <person name="Yi K.J."/>
            <person name="Kim S.K."/>
        </authorList>
    </citation>
    <scope>NUCLEOTIDE SEQUENCE</scope>
    <source>
        <strain evidence="10">SK3146</strain>
    </source>
</reference>
<gene>
    <name evidence="10" type="primary">ecfA3</name>
    <name evidence="10" type="ORF">SK3146_00861</name>
</gene>
<dbReference type="SUPFAM" id="SSF52540">
    <property type="entry name" value="P-loop containing nucleoside triphosphate hydrolases"/>
    <property type="match status" value="1"/>
</dbReference>
<dbReference type="PANTHER" id="PTHR43553:SF24">
    <property type="entry name" value="ENERGY-COUPLING FACTOR TRANSPORTER ATP-BINDING PROTEIN ECFA1"/>
    <property type="match status" value="1"/>
</dbReference>
<keyword evidence="10" id="KW-0378">Hydrolase</keyword>
<keyword evidence="3" id="KW-0813">Transport</keyword>
<evidence type="ECO:0000256" key="7">
    <source>
        <dbReference type="ARBA" id="ARBA00022967"/>
    </source>
</evidence>
<dbReference type="GO" id="GO:0005524">
    <property type="term" value="F:ATP binding"/>
    <property type="evidence" value="ECO:0007669"/>
    <property type="project" value="UniProtKB-KW"/>
</dbReference>
<keyword evidence="7" id="KW-1278">Translocase</keyword>
<dbReference type="EMBL" id="CP027059">
    <property type="protein sequence ID" value="UQZ81705.1"/>
    <property type="molecule type" value="Genomic_DNA"/>
</dbReference>
<dbReference type="RefSeq" id="WP_249863918.1">
    <property type="nucleotide sequence ID" value="NZ_CP027059.1"/>
</dbReference>
<proteinExistence type="inferred from homology"/>
<dbReference type="InterPro" id="IPR050095">
    <property type="entry name" value="ECF_ABC_transporter_ATP-bd"/>
</dbReference>
<evidence type="ECO:0000256" key="1">
    <source>
        <dbReference type="ARBA" id="ARBA00004202"/>
    </source>
</evidence>
<evidence type="ECO:0000256" key="6">
    <source>
        <dbReference type="ARBA" id="ARBA00022840"/>
    </source>
</evidence>
<dbReference type="CDD" id="cd03225">
    <property type="entry name" value="ABC_cobalt_CbiO_domain1"/>
    <property type="match status" value="1"/>
</dbReference>
<feature type="domain" description="ABC transporter" evidence="9">
    <location>
        <begin position="5"/>
        <end position="241"/>
    </location>
</feature>
<comment type="subcellular location">
    <subcellularLocation>
        <location evidence="1">Cell membrane</location>
        <topology evidence="1">Peripheral membrane protein</topology>
    </subcellularLocation>
</comment>
<reference evidence="10" key="1">
    <citation type="submission" date="2018-02" db="EMBL/GenBank/DDBJ databases">
        <authorList>
            <person name="Kim S.-K."/>
            <person name="Jung H.-I."/>
            <person name="Lee S.-W."/>
        </authorList>
    </citation>
    <scope>NUCLEOTIDE SEQUENCE</scope>
    <source>
        <strain evidence="10">SK3146</strain>
    </source>
</reference>
<sequence length="283" mass="31558">MKPIMQAQEVVYSYPGTEAKALEGLTLSIPEGKKTAICGHNGSGKSTLFLQTIGIHRPASGQMLWKGEPLSYSRSSLKQLRERVGLVFQDPEQQLVLSTPREDISYGLRNAGVPEPEIARRTGAIMSSMGLAALADRPIHQLSLGQKKRVALAGVLVLEPELVLLDEPTAYLDRQSEQQLLEELERIHRDGITVVMATHDMNLAFAWADWVLVMDKGRCVREGTPMDVFEGGDDLRAIGLELPMLLELWNELPEAMRRGAEAPRNLKDFKRWIRTALAVQLQR</sequence>
<keyword evidence="6 10" id="KW-0067">ATP-binding</keyword>
<dbReference type="SMART" id="SM00382">
    <property type="entry name" value="AAA"/>
    <property type="match status" value="1"/>
</dbReference>
<evidence type="ECO:0000256" key="5">
    <source>
        <dbReference type="ARBA" id="ARBA00022741"/>
    </source>
</evidence>
<dbReference type="InterPro" id="IPR017871">
    <property type="entry name" value="ABC_transporter-like_CS"/>
</dbReference>